<dbReference type="SUPFAM" id="SSF56672">
    <property type="entry name" value="DNA/RNA polymerases"/>
    <property type="match status" value="1"/>
</dbReference>
<feature type="compositionally biased region" description="Basic and acidic residues" evidence="1">
    <location>
        <begin position="1052"/>
        <end position="1063"/>
    </location>
</feature>
<keyword evidence="2" id="KW-1133">Transmembrane helix</keyword>
<keyword evidence="2" id="KW-0472">Membrane</keyword>
<feature type="compositionally biased region" description="Low complexity" evidence="1">
    <location>
        <begin position="1064"/>
        <end position="1076"/>
    </location>
</feature>
<keyword evidence="2" id="KW-0812">Transmembrane</keyword>
<dbReference type="Proteomes" id="UP001189429">
    <property type="component" value="Unassembled WGS sequence"/>
</dbReference>
<dbReference type="InterPro" id="IPR007201">
    <property type="entry name" value="Mei2-like_Rrm_C"/>
</dbReference>
<feature type="region of interest" description="Disordered" evidence="1">
    <location>
        <begin position="1579"/>
        <end position="1609"/>
    </location>
</feature>
<dbReference type="Gene3D" id="3.10.10.10">
    <property type="entry name" value="HIV Type 1 Reverse Transcriptase, subunit A, domain 1"/>
    <property type="match status" value="1"/>
</dbReference>
<name>A0ABN9YHI9_9DINO</name>
<reference evidence="4" key="1">
    <citation type="submission" date="2023-10" db="EMBL/GenBank/DDBJ databases">
        <authorList>
            <person name="Chen Y."/>
            <person name="Shah S."/>
            <person name="Dougan E. K."/>
            <person name="Thang M."/>
            <person name="Chan C."/>
        </authorList>
    </citation>
    <scope>NUCLEOTIDE SEQUENCE [LARGE SCALE GENOMIC DNA]</scope>
</reference>
<keyword evidence="5" id="KW-1185">Reference proteome</keyword>
<feature type="region of interest" description="Disordered" evidence="1">
    <location>
        <begin position="1005"/>
        <end position="1104"/>
    </location>
</feature>
<dbReference type="InterPro" id="IPR043128">
    <property type="entry name" value="Rev_trsase/Diguanyl_cyclase"/>
</dbReference>
<evidence type="ECO:0000313" key="5">
    <source>
        <dbReference type="Proteomes" id="UP001189429"/>
    </source>
</evidence>
<feature type="domain" description="Mei2-like C-terminal RNA recognition motif" evidence="3">
    <location>
        <begin position="1671"/>
        <end position="1767"/>
    </location>
</feature>
<comment type="caution">
    <text evidence="4">The sequence shown here is derived from an EMBL/GenBank/DDBJ whole genome shotgun (WGS) entry which is preliminary data.</text>
</comment>
<dbReference type="Gene3D" id="3.30.70.270">
    <property type="match status" value="1"/>
</dbReference>
<evidence type="ECO:0000313" key="4">
    <source>
        <dbReference type="EMBL" id="CAK0910850.1"/>
    </source>
</evidence>
<evidence type="ECO:0000256" key="1">
    <source>
        <dbReference type="SAM" id="MobiDB-lite"/>
    </source>
</evidence>
<protein>
    <recommendedName>
        <fullName evidence="3">Mei2-like C-terminal RNA recognition motif domain-containing protein</fullName>
    </recommendedName>
</protein>
<accession>A0ABN9YHI9</accession>
<evidence type="ECO:0000259" key="3">
    <source>
        <dbReference type="Pfam" id="PF04059"/>
    </source>
</evidence>
<dbReference type="InterPro" id="IPR043502">
    <property type="entry name" value="DNA/RNA_pol_sf"/>
</dbReference>
<dbReference type="Pfam" id="PF04059">
    <property type="entry name" value="RRM_2"/>
    <property type="match status" value="1"/>
</dbReference>
<dbReference type="SUPFAM" id="SSF54928">
    <property type="entry name" value="RNA-binding domain, RBD"/>
    <property type="match status" value="1"/>
</dbReference>
<evidence type="ECO:0000256" key="2">
    <source>
        <dbReference type="SAM" id="Phobius"/>
    </source>
</evidence>
<feature type="transmembrane region" description="Helical" evidence="2">
    <location>
        <begin position="12"/>
        <end position="32"/>
    </location>
</feature>
<organism evidence="4 5">
    <name type="scientific">Prorocentrum cordatum</name>
    <dbReference type="NCBI Taxonomy" id="2364126"/>
    <lineage>
        <taxon>Eukaryota</taxon>
        <taxon>Sar</taxon>
        <taxon>Alveolata</taxon>
        <taxon>Dinophyceae</taxon>
        <taxon>Prorocentrales</taxon>
        <taxon>Prorocentraceae</taxon>
        <taxon>Prorocentrum</taxon>
    </lineage>
</organism>
<dbReference type="EMBL" id="CAUYUJ010022474">
    <property type="protein sequence ID" value="CAK0910850.1"/>
    <property type="molecule type" value="Genomic_DNA"/>
</dbReference>
<proteinExistence type="predicted"/>
<feature type="non-terminal residue" evidence="4">
    <location>
        <position position="1"/>
    </location>
</feature>
<sequence>VAERSTICHDAGWLCVAALVLGLVLGSLLTLIPGCRVMVRYAEDDLWHERILLYPAASDVESGACLVVLTPDGDMYIEELEGGSPDDSPVEWQLVARDLRLPPGLGRSYRFGEDQPGELRGLYRRAYAASTADARSRGLQLAVPQVIRSQEGRDVSVEDELGRNFFGGRRVTGKQGMPVAGDALAAGTGGPGDQVADGGDAVAVPTVPNSVGGTVTPPPPGHFWRAAEPDSSRPIEVGDWVGTPSLALHDRGLFEVAPGRAIVVHLAALDKDAFAASLRPAVSVGDAPGGGAAATGDVDVGCLDFLRGRHAPTDHHLTFKTTARLQMEQWGVHEHEQLMKYLELTSTYDQLDLSNCAFAEAILRRAQTIEWAYRDWLREADSASSKDKMSPEEFSAFSGFTKAGDLLMAAPQLLEHVKAQVEKDAAIMKNIWKAREERELRRKGPKAPSEGAVCRSARRRLLRRDAVVQESNRAIGALNDLAGRPQAPGAPGLAERLPHRLVHERVRRAAVELGPPPPDITPAGALRALRGASVREDLDSPVVSFDDSLVSLPEAGNIPAPLGQLLQDVGDFDVEASMHEQLLRTEEAESNLLAAPRQPCMDTILRGDPRVYSRSVKRLADAGTVTYTDTPRERCGLFFVRKKSGNQRMVVDCRRANCWFQRPASVALATGSSLGELAVPEGKELYVGHVDICDAFYHFGLPEDFRDYFALPSVKAGGVGVVRLRERPLQPGSRVWRVLAVPPMGWSRALYWCQTIHRSIVSSIPELSDVPFIANKSVVPGLQPLAMTIYVDNFLALGTDPEAARRAVTLVNAALTQKGLATHEVCMCDHNADILGWEIWGKECDIRPERSRLWRLRLALDCLVSRSNVDPRDVEKVLGHCTFVALLCREHLSIFTSVYSFVRRLRHCTAVPLWESVRWELNTFSSLLGMISRSMSVAWSPTALRSDASFWGFGMVSTGFKEDLVGSVGGFSERWRFLEGNNVQSRAWAGVGEGPLESSKDFQDIVGSEEASASPPGGCPASGASRTVRREASGMLDMPEQEAEALTRRRPRTEAVDARELPRTRALTSPPAATAPRLRRRLGGVGPAGLDGFLPPSDSTNLATSQAVKQRKLARRLAKLTQEGSRDMLRRGTVRTQTVRTRYKQLDDEFDEWMDEQGLPRRPRFSVDHGEVGPLSASDVERIGLALAEWMLSQYLEGVDHWRGVQMLAALQWSDPRLGRDGSASLPAARQTLRGWKVLTPPRARLPLPEELVAAIACELVLMGKWGAAACAVLSMVFYMRPGEWGRVLVRHAVPPRGAGSLALRRWALLLHPREGEGAKASKTAEFDESMVLDLDCDQWLSGVLHRLVAGRSGGEPLLRIGVAEFAALFRRAARRLGVKSEPMPCLLRHTGASRDFVNQLRPLREVKRRGRWETDTSVRRYEKGGRLSEQFARLPGPLQRRALRCHSVLPEENVTTVLVDEAPAGSNVVRVESEDQLTFGDRVRITGGGLSETRTILAFGSVVLCSPLEHSYPAGSSVTKTGSTYALGSDVGSAPQPKKGMWSSWFWEDGSVKLWQLLLVDTMPLKLHFANDGSLVADGDAPPSSVDHDQSDTDEDLTPQTIGLPPGLSLDAGGVYSAKRTPLRSKAAVYTPLRSHAEAFVPKGLALAGGERVSSRAPSGGADPKATPWTTVMMRNVPLSYTCDSLIDLLESKGFAKWFDFVYVPINFTKCLGVGYAFVNLTTPERAEEFILAFEGFDGWDSSFSKTACSMHWSVCQGLSENISRYRNSPLMSEDVPAFYKPVLLEDGVRVQFPGPTKQLRTLRRRKAKGEEGEE</sequence>
<dbReference type="InterPro" id="IPR035979">
    <property type="entry name" value="RBD_domain_sf"/>
</dbReference>
<gene>
    <name evidence="4" type="ORF">PCOR1329_LOCUS84907</name>
</gene>